<comment type="catalytic activity">
    <reaction evidence="6">
        <text>a thymidine in DNA + NAD(+) = an N-(ADP-alpha-D-ribosyl)-thymidine in DNA + nicotinamide + H(+)</text>
        <dbReference type="Rhea" id="RHEA:71651"/>
        <dbReference type="Rhea" id="RHEA-COMP:13556"/>
        <dbReference type="Rhea" id="RHEA-COMP:18051"/>
        <dbReference type="ChEBI" id="CHEBI:15378"/>
        <dbReference type="ChEBI" id="CHEBI:17154"/>
        <dbReference type="ChEBI" id="CHEBI:57540"/>
        <dbReference type="ChEBI" id="CHEBI:137386"/>
        <dbReference type="ChEBI" id="CHEBI:191199"/>
    </reaction>
</comment>
<sequence length="213" mass="24290">MPIPDQPKIYHIVHVDNLASICGDGYLWPDSVMIQRQGGTVIGMGTIKQRRLTLPVSCHPQTFVGEYVPFYFCPRSIMLFVIHCANHPELTYRGGQQPIVHLEADLNQVVQWAGANGIQWAFSLSNAGAVYTQFRSELVQLNEISWEAVAARDFRSADVKEAKQAEFLVQHSFPWHLIQRIGVHSQRTAQRVYAAMSGNGHRPNVEIRREWYY</sequence>
<dbReference type="Proteomes" id="UP000219331">
    <property type="component" value="Unassembled WGS sequence"/>
</dbReference>
<dbReference type="GO" id="GO:0016779">
    <property type="term" value="F:nucleotidyltransferase activity"/>
    <property type="evidence" value="ECO:0007669"/>
    <property type="project" value="UniProtKB-UniRule"/>
</dbReference>
<name>A0A285SXJ7_9HYPH</name>
<evidence type="ECO:0000259" key="7">
    <source>
        <dbReference type="PROSITE" id="PS52018"/>
    </source>
</evidence>
<dbReference type="AlphaFoldDB" id="A0A285SXJ7"/>
<dbReference type="InterPro" id="IPR029494">
    <property type="entry name" value="DarT"/>
</dbReference>
<dbReference type="GO" id="GO:0016757">
    <property type="term" value="F:glycosyltransferase activity"/>
    <property type="evidence" value="ECO:0007669"/>
    <property type="project" value="UniProtKB-UniRule"/>
</dbReference>
<keyword evidence="4 6" id="KW-0548">Nucleotidyltransferase</keyword>
<comment type="similarity">
    <text evidence="6">Belongs to the DarT ADP-ribosyltransferase family.</text>
</comment>
<feature type="binding site" evidence="6">
    <location>
        <begin position="11"/>
        <end position="13"/>
    </location>
    <ligand>
        <name>NAD(+)</name>
        <dbReference type="ChEBI" id="CHEBI:57540"/>
    </ligand>
</feature>
<keyword evidence="9" id="KW-1185">Reference proteome</keyword>
<evidence type="ECO:0000256" key="6">
    <source>
        <dbReference type="PROSITE-ProRule" id="PRU01362"/>
    </source>
</evidence>
<feature type="domain" description="DarT" evidence="7">
    <location>
        <begin position="7"/>
        <end position="213"/>
    </location>
</feature>
<comment type="caution">
    <text evidence="6">Lacks conserved residue(s) required for the propagation of feature annotation.</text>
</comment>
<keyword evidence="5 6" id="KW-0238">DNA-binding</keyword>
<protein>
    <recommendedName>
        <fullName evidence="7">DarT domain-containing protein</fullName>
    </recommendedName>
</protein>
<evidence type="ECO:0000256" key="3">
    <source>
        <dbReference type="ARBA" id="ARBA00022679"/>
    </source>
</evidence>
<keyword evidence="2 6" id="KW-0328">Glycosyltransferase</keyword>
<dbReference type="PROSITE" id="PS52018">
    <property type="entry name" value="DART"/>
    <property type="match status" value="1"/>
</dbReference>
<evidence type="ECO:0000256" key="2">
    <source>
        <dbReference type="ARBA" id="ARBA00022676"/>
    </source>
</evidence>
<feature type="binding site" evidence="6">
    <location>
        <position position="51"/>
    </location>
    <ligand>
        <name>NAD(+)</name>
        <dbReference type="ChEBI" id="CHEBI:57540"/>
    </ligand>
</feature>
<accession>A0A285SXJ7</accession>
<dbReference type="OrthoDB" id="9813972at2"/>
<dbReference type="Pfam" id="PF14487">
    <property type="entry name" value="DarT"/>
    <property type="match status" value="1"/>
</dbReference>
<organism evidence="8 9">
    <name type="scientific">Stappia indica</name>
    <dbReference type="NCBI Taxonomy" id="538381"/>
    <lineage>
        <taxon>Bacteria</taxon>
        <taxon>Pseudomonadati</taxon>
        <taxon>Pseudomonadota</taxon>
        <taxon>Alphaproteobacteria</taxon>
        <taxon>Hyphomicrobiales</taxon>
        <taxon>Stappiaceae</taxon>
        <taxon>Stappia</taxon>
    </lineage>
</organism>
<gene>
    <name evidence="8" type="ORF">SAMN05421512_107153</name>
</gene>
<keyword evidence="3 6" id="KW-0808">Transferase</keyword>
<evidence type="ECO:0000313" key="8">
    <source>
        <dbReference type="EMBL" id="SOC13387.1"/>
    </source>
</evidence>
<dbReference type="RefSeq" id="WP_097175349.1">
    <property type="nucleotide sequence ID" value="NZ_OBML01000007.1"/>
</dbReference>
<keyword evidence="1 6" id="KW-1277">Toxin-antitoxin system</keyword>
<evidence type="ECO:0000313" key="9">
    <source>
        <dbReference type="Proteomes" id="UP000219331"/>
    </source>
</evidence>
<feature type="active site" evidence="6">
    <location>
        <position position="166"/>
    </location>
</feature>
<reference evidence="8 9" key="1">
    <citation type="submission" date="2017-08" db="EMBL/GenBank/DDBJ databases">
        <authorList>
            <person name="de Groot N.N."/>
        </authorList>
    </citation>
    <scope>NUCLEOTIDE SEQUENCE [LARGE SCALE GENOMIC DNA]</scope>
    <source>
        <strain evidence="8 9">USBA 352</strain>
    </source>
</reference>
<dbReference type="EMBL" id="OBML01000007">
    <property type="protein sequence ID" value="SOC13387.1"/>
    <property type="molecule type" value="Genomic_DNA"/>
</dbReference>
<dbReference type="GO" id="GO:0003677">
    <property type="term" value="F:DNA binding"/>
    <property type="evidence" value="ECO:0007669"/>
    <property type="project" value="UniProtKB-UniRule"/>
</dbReference>
<evidence type="ECO:0000256" key="5">
    <source>
        <dbReference type="ARBA" id="ARBA00023125"/>
    </source>
</evidence>
<evidence type="ECO:0000256" key="1">
    <source>
        <dbReference type="ARBA" id="ARBA00022649"/>
    </source>
</evidence>
<evidence type="ECO:0000256" key="4">
    <source>
        <dbReference type="ARBA" id="ARBA00022695"/>
    </source>
</evidence>
<feature type="active site" description="Proton acceptor" evidence="6">
    <location>
        <position position="51"/>
    </location>
</feature>
<proteinExistence type="inferred from homology"/>